<dbReference type="GO" id="GO:0005737">
    <property type="term" value="C:cytoplasm"/>
    <property type="evidence" value="ECO:0007669"/>
    <property type="project" value="TreeGrafter"/>
</dbReference>
<dbReference type="EMBL" id="QFOD01000017">
    <property type="protein sequence ID" value="PZP29683.1"/>
    <property type="molecule type" value="Genomic_DNA"/>
</dbReference>
<reference evidence="2 3" key="1">
    <citation type="submission" date="2017-08" db="EMBL/GenBank/DDBJ databases">
        <title>Infants hospitalized years apart are colonized by the same room-sourced microbial strains.</title>
        <authorList>
            <person name="Brooks B."/>
            <person name="Olm M.R."/>
            <person name="Firek B.A."/>
            <person name="Baker R."/>
            <person name="Thomas B.C."/>
            <person name="Morowitz M.J."/>
            <person name="Banfield J.F."/>
        </authorList>
    </citation>
    <scope>NUCLEOTIDE SEQUENCE [LARGE SCALE GENOMIC DNA]</scope>
    <source>
        <strain evidence="2">S2_012_000_R2_81</strain>
    </source>
</reference>
<accession>A0A2W5DGQ5</accession>
<dbReference type="PANTHER" id="PTHR48079">
    <property type="entry name" value="PROTEIN YEEZ"/>
    <property type="match status" value="1"/>
</dbReference>
<dbReference type="InterPro" id="IPR051783">
    <property type="entry name" value="NAD(P)-dependent_oxidoreduct"/>
</dbReference>
<organism evidence="2 3">
    <name type="scientific">Roseateles depolymerans</name>
    <dbReference type="NCBI Taxonomy" id="76731"/>
    <lineage>
        <taxon>Bacteria</taxon>
        <taxon>Pseudomonadati</taxon>
        <taxon>Pseudomonadota</taxon>
        <taxon>Betaproteobacteria</taxon>
        <taxon>Burkholderiales</taxon>
        <taxon>Sphaerotilaceae</taxon>
        <taxon>Roseateles</taxon>
    </lineage>
</organism>
<dbReference type="PANTHER" id="PTHR48079:SF6">
    <property type="entry name" value="NAD(P)-BINDING DOMAIN-CONTAINING PROTEIN-RELATED"/>
    <property type="match status" value="1"/>
</dbReference>
<dbReference type="Pfam" id="PF01370">
    <property type="entry name" value="Epimerase"/>
    <property type="match status" value="1"/>
</dbReference>
<dbReference type="GO" id="GO:0004029">
    <property type="term" value="F:aldehyde dehydrogenase (NAD+) activity"/>
    <property type="evidence" value="ECO:0007669"/>
    <property type="project" value="TreeGrafter"/>
</dbReference>
<protein>
    <recommendedName>
        <fullName evidence="1">NAD-dependent epimerase/dehydratase domain-containing protein</fullName>
    </recommendedName>
</protein>
<dbReference type="InterPro" id="IPR036291">
    <property type="entry name" value="NAD(P)-bd_dom_sf"/>
</dbReference>
<comment type="caution">
    <text evidence="2">The sequence shown here is derived from an EMBL/GenBank/DDBJ whole genome shotgun (WGS) entry which is preliminary data.</text>
</comment>
<dbReference type="Gene3D" id="3.40.50.720">
    <property type="entry name" value="NAD(P)-binding Rossmann-like Domain"/>
    <property type="match status" value="1"/>
</dbReference>
<dbReference type="InterPro" id="IPR001509">
    <property type="entry name" value="Epimerase_deHydtase"/>
</dbReference>
<evidence type="ECO:0000313" key="3">
    <source>
        <dbReference type="Proteomes" id="UP000249633"/>
    </source>
</evidence>
<dbReference type="SUPFAM" id="SSF51735">
    <property type="entry name" value="NAD(P)-binding Rossmann-fold domains"/>
    <property type="match status" value="1"/>
</dbReference>
<dbReference type="AlphaFoldDB" id="A0A2W5DGQ5"/>
<evidence type="ECO:0000313" key="2">
    <source>
        <dbReference type="EMBL" id="PZP29683.1"/>
    </source>
</evidence>
<proteinExistence type="predicted"/>
<gene>
    <name evidence="2" type="ORF">DI603_16615</name>
</gene>
<dbReference type="Proteomes" id="UP000249633">
    <property type="component" value="Unassembled WGS sequence"/>
</dbReference>
<sequence length="378" mass="40924">MACFFSAFGMFGSGDRRALAATRAARRLPQLFRQFKRMSSPGLRPQRCLMTGASGFIGARLCERLDGQQAYLAMVRSPEAAAALAASGRAAVVADLLKPGQAAHALRGCDAVIHLAHGDRGPEATRRLVDAAVAQRVKRFVHISTMSVHGPVPGPEVAREETARIGRYGHDYSDSKAEQEEIVQAASARGDLPVVILRPTVVYGLGGHFEAQVLAQARAGEVTLFDGGRGECNPVFVDDVCDAIDAALWRPEALGEAMFVNGDEAVSWGEFIHAFAALVQPAPRFVDLSAADALRYWAAHPPEPVGGLSTRVLRKLRRLAGWQPPVAPWPPLGRVWRETFPVRFTNDKAKRLLGWAPRVDFAQGVALSRAWLQARGVL</sequence>
<feature type="domain" description="NAD-dependent epimerase/dehydratase" evidence="1">
    <location>
        <begin position="49"/>
        <end position="254"/>
    </location>
</feature>
<evidence type="ECO:0000259" key="1">
    <source>
        <dbReference type="Pfam" id="PF01370"/>
    </source>
</evidence>
<name>A0A2W5DGQ5_9BURK</name>